<feature type="short sequence motif" description="Q motif" evidence="5">
    <location>
        <begin position="20"/>
        <end position="48"/>
    </location>
</feature>
<feature type="domain" description="DEAD-box RNA helicase Q" evidence="6">
    <location>
        <begin position="20"/>
        <end position="48"/>
    </location>
</feature>
<keyword evidence="4" id="KW-0067">ATP-binding</keyword>
<keyword evidence="1" id="KW-0547">Nucleotide-binding</keyword>
<dbReference type="InterPro" id="IPR050079">
    <property type="entry name" value="DEAD_box_RNA_helicase"/>
</dbReference>
<dbReference type="InterPro" id="IPR027417">
    <property type="entry name" value="P-loop_NTPase"/>
</dbReference>
<dbReference type="Proteomes" id="UP001597024">
    <property type="component" value="Unassembled WGS sequence"/>
</dbReference>
<comment type="caution">
    <text evidence="7">The sequence shown here is derived from an EMBL/GenBank/DDBJ whole genome shotgun (WGS) entry which is preliminary data.</text>
</comment>
<organism evidence="7 8">
    <name type="scientific">Streptosporangium algeriense</name>
    <dbReference type="NCBI Taxonomy" id="1682748"/>
    <lineage>
        <taxon>Bacteria</taxon>
        <taxon>Bacillati</taxon>
        <taxon>Actinomycetota</taxon>
        <taxon>Actinomycetes</taxon>
        <taxon>Streptosporangiales</taxon>
        <taxon>Streptosporangiaceae</taxon>
        <taxon>Streptosporangium</taxon>
    </lineage>
</organism>
<evidence type="ECO:0000256" key="1">
    <source>
        <dbReference type="ARBA" id="ARBA00022741"/>
    </source>
</evidence>
<dbReference type="EMBL" id="JBHTHX010000132">
    <property type="protein sequence ID" value="MFD0884220.1"/>
    <property type="molecule type" value="Genomic_DNA"/>
</dbReference>
<accession>A0ABW3DK05</accession>
<keyword evidence="3 7" id="KW-0347">Helicase</keyword>
<evidence type="ECO:0000256" key="3">
    <source>
        <dbReference type="ARBA" id="ARBA00022806"/>
    </source>
</evidence>
<keyword evidence="8" id="KW-1185">Reference proteome</keyword>
<proteinExistence type="predicted"/>
<gene>
    <name evidence="7" type="ORF">ACFQ08_06605</name>
</gene>
<feature type="non-terminal residue" evidence="7">
    <location>
        <position position="86"/>
    </location>
</feature>
<dbReference type="PANTHER" id="PTHR47959">
    <property type="entry name" value="ATP-DEPENDENT RNA HELICASE RHLE-RELATED"/>
    <property type="match status" value="1"/>
</dbReference>
<dbReference type="InterPro" id="IPR014014">
    <property type="entry name" value="RNA_helicase_DEAD_Q_motif"/>
</dbReference>
<evidence type="ECO:0000313" key="8">
    <source>
        <dbReference type="Proteomes" id="UP001597024"/>
    </source>
</evidence>
<name>A0ABW3DK05_9ACTN</name>
<dbReference type="Gene3D" id="3.40.50.300">
    <property type="entry name" value="P-loop containing nucleotide triphosphate hydrolases"/>
    <property type="match status" value="1"/>
</dbReference>
<evidence type="ECO:0000259" key="6">
    <source>
        <dbReference type="PROSITE" id="PS51195"/>
    </source>
</evidence>
<dbReference type="InterPro" id="IPR011545">
    <property type="entry name" value="DEAD/DEAH_box_helicase_dom"/>
</dbReference>
<dbReference type="PROSITE" id="PS51195">
    <property type="entry name" value="Q_MOTIF"/>
    <property type="match status" value="1"/>
</dbReference>
<sequence length="86" mass="8828">MLDAALPEITEVSAAPSEVSEFTLLGLPKPLVNGLARQGIDSPFPIQRATIPDILAGNDVLGRGQTGSGKTLAFGLPMMARIAGGK</sequence>
<keyword evidence="2" id="KW-0378">Hydrolase</keyword>
<evidence type="ECO:0000256" key="5">
    <source>
        <dbReference type="PROSITE-ProRule" id="PRU00552"/>
    </source>
</evidence>
<dbReference type="Pfam" id="PF00270">
    <property type="entry name" value="DEAD"/>
    <property type="match status" value="1"/>
</dbReference>
<evidence type="ECO:0000313" key="7">
    <source>
        <dbReference type="EMBL" id="MFD0884220.1"/>
    </source>
</evidence>
<protein>
    <submittedName>
        <fullName evidence="7">DEAD/DEAH box helicase</fullName>
    </submittedName>
</protein>
<evidence type="ECO:0000256" key="4">
    <source>
        <dbReference type="ARBA" id="ARBA00022840"/>
    </source>
</evidence>
<reference evidence="8" key="1">
    <citation type="journal article" date="2019" name="Int. J. Syst. Evol. Microbiol.">
        <title>The Global Catalogue of Microorganisms (GCM) 10K type strain sequencing project: providing services to taxonomists for standard genome sequencing and annotation.</title>
        <authorList>
            <consortium name="The Broad Institute Genomics Platform"/>
            <consortium name="The Broad Institute Genome Sequencing Center for Infectious Disease"/>
            <person name="Wu L."/>
            <person name="Ma J."/>
        </authorList>
    </citation>
    <scope>NUCLEOTIDE SEQUENCE [LARGE SCALE GENOMIC DNA]</scope>
    <source>
        <strain evidence="8">CCUG 62974</strain>
    </source>
</reference>
<dbReference type="SUPFAM" id="SSF52540">
    <property type="entry name" value="P-loop containing nucleoside triphosphate hydrolases"/>
    <property type="match status" value="1"/>
</dbReference>
<dbReference type="GO" id="GO:0004386">
    <property type="term" value="F:helicase activity"/>
    <property type="evidence" value="ECO:0007669"/>
    <property type="project" value="UniProtKB-KW"/>
</dbReference>
<evidence type="ECO:0000256" key="2">
    <source>
        <dbReference type="ARBA" id="ARBA00022801"/>
    </source>
</evidence>
<dbReference type="PANTHER" id="PTHR47959:SF13">
    <property type="entry name" value="ATP-DEPENDENT RNA HELICASE RHLE"/>
    <property type="match status" value="1"/>
</dbReference>